<keyword evidence="5" id="KW-1185">Reference proteome</keyword>
<protein>
    <recommendedName>
        <fullName evidence="1">ATP-dependent DNA helicase</fullName>
        <ecNumber evidence="1">5.6.2.3</ecNumber>
    </recommendedName>
</protein>
<dbReference type="InterPro" id="IPR027417">
    <property type="entry name" value="P-loop_NTPase"/>
</dbReference>
<evidence type="ECO:0000259" key="2">
    <source>
        <dbReference type="Pfam" id="PF05970"/>
    </source>
</evidence>
<dbReference type="SUPFAM" id="SSF52540">
    <property type="entry name" value="P-loop containing nucleoside triphosphate hydrolases"/>
    <property type="match status" value="1"/>
</dbReference>
<dbReference type="EMBL" id="BGZK01000042">
    <property type="protein sequence ID" value="GBP10684.1"/>
    <property type="molecule type" value="Genomic_DNA"/>
</dbReference>
<dbReference type="GO" id="GO:0016887">
    <property type="term" value="F:ATP hydrolysis activity"/>
    <property type="evidence" value="ECO:0007669"/>
    <property type="project" value="RHEA"/>
</dbReference>
<dbReference type="GO" id="GO:0043139">
    <property type="term" value="F:5'-3' DNA helicase activity"/>
    <property type="evidence" value="ECO:0007669"/>
    <property type="project" value="UniProtKB-EC"/>
</dbReference>
<dbReference type="GO" id="GO:0006310">
    <property type="term" value="P:DNA recombination"/>
    <property type="evidence" value="ECO:0007669"/>
    <property type="project" value="UniProtKB-KW"/>
</dbReference>
<name>A0A4C1T972_EUMVA</name>
<keyword evidence="1" id="KW-0547">Nucleotide-binding</keyword>
<keyword evidence="1" id="KW-0233">DNA recombination</keyword>
<dbReference type="EC" id="5.6.2.3" evidence="1"/>
<dbReference type="InterPro" id="IPR010285">
    <property type="entry name" value="DNA_helicase_pif1-like_DEAD"/>
</dbReference>
<comment type="cofactor">
    <cofactor evidence="1">
        <name>Mg(2+)</name>
        <dbReference type="ChEBI" id="CHEBI:18420"/>
    </cofactor>
</comment>
<organism evidence="4 5">
    <name type="scientific">Eumeta variegata</name>
    <name type="common">Bagworm moth</name>
    <name type="synonym">Eumeta japonica</name>
    <dbReference type="NCBI Taxonomy" id="151549"/>
    <lineage>
        <taxon>Eukaryota</taxon>
        <taxon>Metazoa</taxon>
        <taxon>Ecdysozoa</taxon>
        <taxon>Arthropoda</taxon>
        <taxon>Hexapoda</taxon>
        <taxon>Insecta</taxon>
        <taxon>Pterygota</taxon>
        <taxon>Neoptera</taxon>
        <taxon>Endopterygota</taxon>
        <taxon>Lepidoptera</taxon>
        <taxon>Glossata</taxon>
        <taxon>Ditrysia</taxon>
        <taxon>Tineoidea</taxon>
        <taxon>Psychidae</taxon>
        <taxon>Oiketicinae</taxon>
        <taxon>Eumeta</taxon>
    </lineage>
</organism>
<feature type="domain" description="DNA helicase Pif1-like DEAD-box helicase" evidence="2">
    <location>
        <begin position="1"/>
        <end position="77"/>
    </location>
</feature>
<dbReference type="Pfam" id="PF21530">
    <property type="entry name" value="Pif1_2B_dom"/>
    <property type="match status" value="1"/>
</dbReference>
<dbReference type="OrthoDB" id="272985at2759"/>
<evidence type="ECO:0000259" key="3">
    <source>
        <dbReference type="Pfam" id="PF21530"/>
    </source>
</evidence>
<dbReference type="GO" id="GO:0006281">
    <property type="term" value="P:DNA repair"/>
    <property type="evidence" value="ECO:0007669"/>
    <property type="project" value="UniProtKB-KW"/>
</dbReference>
<dbReference type="InterPro" id="IPR049163">
    <property type="entry name" value="Pif1-like_2B_dom"/>
</dbReference>
<keyword evidence="1 4" id="KW-0347">Helicase</keyword>
<dbReference type="AlphaFoldDB" id="A0A4C1T972"/>
<feature type="domain" description="DNA helicase Pif1-like 2B" evidence="3">
    <location>
        <begin position="155"/>
        <end position="198"/>
    </location>
</feature>
<keyword evidence="1" id="KW-0227">DNA damage</keyword>
<dbReference type="CDD" id="cd18809">
    <property type="entry name" value="SF1_C_RecD"/>
    <property type="match status" value="1"/>
</dbReference>
<dbReference type="Pfam" id="PF05970">
    <property type="entry name" value="PIF1"/>
    <property type="match status" value="1"/>
</dbReference>
<dbReference type="GO" id="GO:0000723">
    <property type="term" value="P:telomere maintenance"/>
    <property type="evidence" value="ECO:0007669"/>
    <property type="project" value="InterPro"/>
</dbReference>
<reference evidence="4 5" key="1">
    <citation type="journal article" date="2019" name="Commun. Biol.">
        <title>The bagworm genome reveals a unique fibroin gene that provides high tensile strength.</title>
        <authorList>
            <person name="Kono N."/>
            <person name="Nakamura H."/>
            <person name="Ohtoshi R."/>
            <person name="Tomita M."/>
            <person name="Numata K."/>
            <person name="Arakawa K."/>
        </authorList>
    </citation>
    <scope>NUCLEOTIDE SEQUENCE [LARGE SCALE GENOMIC DNA]</scope>
</reference>
<dbReference type="Gene3D" id="3.40.50.300">
    <property type="entry name" value="P-loop containing nucleotide triphosphate hydrolases"/>
    <property type="match status" value="1"/>
</dbReference>
<dbReference type="FunFam" id="3.40.50.300:FF:002884">
    <property type="entry name" value="ATP-dependent DNA helicase"/>
    <property type="match status" value="1"/>
</dbReference>
<evidence type="ECO:0000313" key="4">
    <source>
        <dbReference type="EMBL" id="GBP10684.1"/>
    </source>
</evidence>
<accession>A0A4C1T972</accession>
<keyword evidence="1" id="KW-0067">ATP-binding</keyword>
<comment type="catalytic activity">
    <reaction evidence="1">
        <text>ATP + H2O = ADP + phosphate + H(+)</text>
        <dbReference type="Rhea" id="RHEA:13065"/>
        <dbReference type="ChEBI" id="CHEBI:15377"/>
        <dbReference type="ChEBI" id="CHEBI:15378"/>
        <dbReference type="ChEBI" id="CHEBI:30616"/>
        <dbReference type="ChEBI" id="CHEBI:43474"/>
        <dbReference type="ChEBI" id="CHEBI:456216"/>
        <dbReference type="EC" id="5.6.2.3"/>
    </reaction>
</comment>
<comment type="similarity">
    <text evidence="1">Belongs to the helicase family.</text>
</comment>
<evidence type="ECO:0000256" key="1">
    <source>
        <dbReference type="RuleBase" id="RU363044"/>
    </source>
</evidence>
<dbReference type="STRING" id="151549.A0A4C1T972"/>
<keyword evidence="1" id="KW-0378">Hydrolase</keyword>
<keyword evidence="1" id="KW-0234">DNA repair</keyword>
<gene>
    <name evidence="4" type="primary">pif1</name>
    <name evidence="4" type="ORF">EVAR_6250_1</name>
</gene>
<dbReference type="PANTHER" id="PTHR10492">
    <property type="match status" value="1"/>
</dbReference>
<dbReference type="PANTHER" id="PTHR10492:SF57">
    <property type="entry name" value="ATP-DEPENDENT DNA HELICASE"/>
    <property type="match status" value="1"/>
</dbReference>
<sequence>MIHRAHVEALDRTLEILETVIKSWVGLRLCLLGTFQNLTGNSKGTRADIVKACLKSSPLWKFVNILKLSTNMRAHLGRVKVGNIEELITKVYPDISQIENKDHQWMCQRAILAARNSNVDEINDIILSKLPGDIVTYTSIDTVMDQEDVVNYPQEFLNSLNPSGLPPHSLNLKIGAPIILLRNLKPPNLCNGTRLQVKFLRNNVIVAIVLTGPAVGQTVLIPRIPMIPNDLPFNFKRIQFPIKLSFAVTINKSQGQTFKHVGIDLRQDCFSHGQLYVALSRSGSTLCERACARGDDDTIAIYGSLVHEPFNY</sequence>
<proteinExistence type="inferred from homology"/>
<dbReference type="Proteomes" id="UP000299102">
    <property type="component" value="Unassembled WGS sequence"/>
</dbReference>
<comment type="caution">
    <text evidence="4">The sequence shown here is derived from an EMBL/GenBank/DDBJ whole genome shotgun (WGS) entry which is preliminary data.</text>
</comment>
<dbReference type="GO" id="GO:0005524">
    <property type="term" value="F:ATP binding"/>
    <property type="evidence" value="ECO:0007669"/>
    <property type="project" value="UniProtKB-KW"/>
</dbReference>
<evidence type="ECO:0000313" key="5">
    <source>
        <dbReference type="Proteomes" id="UP000299102"/>
    </source>
</evidence>